<evidence type="ECO:0000313" key="1">
    <source>
        <dbReference type="EMBL" id="SVD07594.1"/>
    </source>
</evidence>
<name>A0A382SCG6_9ZZZZ</name>
<proteinExistence type="predicted"/>
<accession>A0A382SCG6</accession>
<gene>
    <name evidence="1" type="ORF">METZ01_LOCUS360448</name>
</gene>
<reference evidence="1" key="1">
    <citation type="submission" date="2018-05" db="EMBL/GenBank/DDBJ databases">
        <authorList>
            <person name="Lanie J.A."/>
            <person name="Ng W.-L."/>
            <person name="Kazmierczak K.M."/>
            <person name="Andrzejewski T.M."/>
            <person name="Davidsen T.M."/>
            <person name="Wayne K.J."/>
            <person name="Tettelin H."/>
            <person name="Glass J.I."/>
            <person name="Rusch D."/>
            <person name="Podicherti R."/>
            <person name="Tsui H.-C.T."/>
            <person name="Winkler M.E."/>
        </authorList>
    </citation>
    <scope>NUCLEOTIDE SEQUENCE</scope>
</reference>
<organism evidence="1">
    <name type="scientific">marine metagenome</name>
    <dbReference type="NCBI Taxonomy" id="408172"/>
    <lineage>
        <taxon>unclassified sequences</taxon>
        <taxon>metagenomes</taxon>
        <taxon>ecological metagenomes</taxon>
    </lineage>
</organism>
<dbReference type="EMBL" id="UINC01128069">
    <property type="protein sequence ID" value="SVD07594.1"/>
    <property type="molecule type" value="Genomic_DNA"/>
</dbReference>
<protein>
    <submittedName>
        <fullName evidence="1">Uncharacterized protein</fullName>
    </submittedName>
</protein>
<dbReference type="AlphaFoldDB" id="A0A382SCG6"/>
<sequence length="49" mass="5274">MTGRMASKVTALATVVLDFGKIAKATVKRIRKAITMGKGDAFFLCRATK</sequence>